<proteinExistence type="predicted"/>
<sequence length="33" mass="4003">MPNLTRSFQIMRFDDTKLLKYRQLLSQTYCFGS</sequence>
<organism evidence="1">
    <name type="scientific">Arundo donax</name>
    <name type="common">Giant reed</name>
    <name type="synonym">Donax arundinaceus</name>
    <dbReference type="NCBI Taxonomy" id="35708"/>
    <lineage>
        <taxon>Eukaryota</taxon>
        <taxon>Viridiplantae</taxon>
        <taxon>Streptophyta</taxon>
        <taxon>Embryophyta</taxon>
        <taxon>Tracheophyta</taxon>
        <taxon>Spermatophyta</taxon>
        <taxon>Magnoliopsida</taxon>
        <taxon>Liliopsida</taxon>
        <taxon>Poales</taxon>
        <taxon>Poaceae</taxon>
        <taxon>PACMAD clade</taxon>
        <taxon>Arundinoideae</taxon>
        <taxon>Arundineae</taxon>
        <taxon>Arundo</taxon>
    </lineage>
</organism>
<reference evidence="1" key="1">
    <citation type="submission" date="2014-09" db="EMBL/GenBank/DDBJ databases">
        <authorList>
            <person name="Magalhaes I.L.F."/>
            <person name="Oliveira U."/>
            <person name="Santos F.R."/>
            <person name="Vidigal T.H.D.A."/>
            <person name="Brescovit A.D."/>
            <person name="Santos A.J."/>
        </authorList>
    </citation>
    <scope>NUCLEOTIDE SEQUENCE</scope>
    <source>
        <tissue evidence="1">Shoot tissue taken approximately 20 cm above the soil surface</tissue>
    </source>
</reference>
<protein>
    <submittedName>
        <fullName evidence="1">Uncharacterized protein</fullName>
    </submittedName>
</protein>
<accession>A0A0A9DGY3</accession>
<evidence type="ECO:0000313" key="1">
    <source>
        <dbReference type="EMBL" id="JAD85943.1"/>
    </source>
</evidence>
<reference evidence="1" key="2">
    <citation type="journal article" date="2015" name="Data Brief">
        <title>Shoot transcriptome of the giant reed, Arundo donax.</title>
        <authorList>
            <person name="Barrero R.A."/>
            <person name="Guerrero F.D."/>
            <person name="Moolhuijzen P."/>
            <person name="Goolsby J.A."/>
            <person name="Tidwell J."/>
            <person name="Bellgard S.E."/>
            <person name="Bellgard M.I."/>
        </authorList>
    </citation>
    <scope>NUCLEOTIDE SEQUENCE</scope>
    <source>
        <tissue evidence="1">Shoot tissue taken approximately 20 cm above the soil surface</tissue>
    </source>
</reference>
<name>A0A0A9DGY3_ARUDO</name>
<dbReference type="EMBL" id="GBRH01211952">
    <property type="protein sequence ID" value="JAD85943.1"/>
    <property type="molecule type" value="Transcribed_RNA"/>
</dbReference>
<dbReference type="AlphaFoldDB" id="A0A0A9DGY3"/>